<keyword evidence="4" id="KW-1185">Reference proteome</keyword>
<dbReference type="EMBL" id="UYJE01003076">
    <property type="protein sequence ID" value="VDI16312.1"/>
    <property type="molecule type" value="Genomic_DNA"/>
</dbReference>
<keyword evidence="1" id="KW-0732">Signal</keyword>
<comment type="caution">
    <text evidence="3">The sequence shown here is derived from an EMBL/GenBank/DDBJ whole genome shotgun (WGS) entry which is preliminary data.</text>
</comment>
<sequence length="504" mass="56710">MRNYLQLCLVIFHIKLLHAVDINKRIFPLYIKNGVRLDYPYHSVQIGRYNLVLCGLLCTNEAQCTASSLSRADFTCRLHKNVISSEVIDSDSTLVYQNEAVQTTTVTDLRTTTETFTTTEKVTEMITTTVKSTTAETVVSWPGGTYSLMKPAVGCPGTDITWLEGNRYHDTEDDQRYNGYVVSTSMTVVQDQYGNIRVYFCTKASTSGSETDWPAGNYCIMKYTTCPTGFTEGSITWDDEDNNANQKSGTLPSGVYNTDTIIYYCCRNDGSDVLEIKLPTGNPFYLLRYTGSCQKRSVSIADKLGQRDVVIVIDQAIYAKALEIIWLKPVEFERVVLRTGAFHTACAFIAVIGKRFGDAGLGDLLLESGVIGSCSLTGVLEGKHYNRALRLHKIVFEAFERLRWEVFGSWLNSNDENEFLDNNFQASVLSILAQIRRNLTADNLKTLLMSPYVGKLFEAFSAYCNVSEGPMKKFWDSYIEMVELSLVFIRATREGNWELHLAFV</sequence>
<proteinExistence type="predicted"/>
<evidence type="ECO:0000313" key="4">
    <source>
        <dbReference type="Proteomes" id="UP000596742"/>
    </source>
</evidence>
<dbReference type="InterPro" id="IPR031569">
    <property type="entry name" value="ApeC"/>
</dbReference>
<gene>
    <name evidence="3" type="ORF">MGAL_10B033642</name>
</gene>
<dbReference type="Proteomes" id="UP000596742">
    <property type="component" value="Unassembled WGS sequence"/>
</dbReference>
<organism evidence="3 4">
    <name type="scientific">Mytilus galloprovincialis</name>
    <name type="common">Mediterranean mussel</name>
    <dbReference type="NCBI Taxonomy" id="29158"/>
    <lineage>
        <taxon>Eukaryota</taxon>
        <taxon>Metazoa</taxon>
        <taxon>Spiralia</taxon>
        <taxon>Lophotrochozoa</taxon>
        <taxon>Mollusca</taxon>
        <taxon>Bivalvia</taxon>
        <taxon>Autobranchia</taxon>
        <taxon>Pteriomorphia</taxon>
        <taxon>Mytilida</taxon>
        <taxon>Mytiloidea</taxon>
        <taxon>Mytilidae</taxon>
        <taxon>Mytilinae</taxon>
        <taxon>Mytilus</taxon>
    </lineage>
</organism>
<evidence type="ECO:0000313" key="3">
    <source>
        <dbReference type="EMBL" id="VDI16312.1"/>
    </source>
</evidence>
<feature type="domain" description="Apextrin C-terminal" evidence="2">
    <location>
        <begin position="141"/>
        <end position="297"/>
    </location>
</feature>
<accession>A0A8B6DA46</accession>
<evidence type="ECO:0000259" key="2">
    <source>
        <dbReference type="Pfam" id="PF16977"/>
    </source>
</evidence>
<reference evidence="3" key="1">
    <citation type="submission" date="2018-11" db="EMBL/GenBank/DDBJ databases">
        <authorList>
            <person name="Alioto T."/>
            <person name="Alioto T."/>
        </authorList>
    </citation>
    <scope>NUCLEOTIDE SEQUENCE</scope>
</reference>
<feature type="signal peptide" evidence="1">
    <location>
        <begin position="1"/>
        <end position="19"/>
    </location>
</feature>
<dbReference type="Pfam" id="PF16977">
    <property type="entry name" value="ApeC"/>
    <property type="match status" value="1"/>
</dbReference>
<evidence type="ECO:0000256" key="1">
    <source>
        <dbReference type="SAM" id="SignalP"/>
    </source>
</evidence>
<dbReference type="PANTHER" id="PTHR19324:SF33">
    <property type="entry name" value="MUCIN-5AC"/>
    <property type="match status" value="1"/>
</dbReference>
<dbReference type="OrthoDB" id="5954510at2759"/>
<dbReference type="PANTHER" id="PTHR19324">
    <property type="entry name" value="PERFORIN-LIKE PROTEIN 1"/>
    <property type="match status" value="1"/>
</dbReference>
<name>A0A8B6DA46_MYTGA</name>
<protein>
    <recommendedName>
        <fullName evidence="2">Apextrin C-terminal domain-containing protein</fullName>
    </recommendedName>
</protein>
<dbReference type="AlphaFoldDB" id="A0A8B6DA46"/>
<feature type="chain" id="PRO_5032701146" description="Apextrin C-terminal domain-containing protein" evidence="1">
    <location>
        <begin position="20"/>
        <end position="504"/>
    </location>
</feature>